<dbReference type="CDD" id="cd01949">
    <property type="entry name" value="GGDEF"/>
    <property type="match status" value="1"/>
</dbReference>
<evidence type="ECO:0000313" key="6">
    <source>
        <dbReference type="Proteomes" id="UP001221217"/>
    </source>
</evidence>
<gene>
    <name evidence="5" type="ORF">PQJ61_05855</name>
</gene>
<organism evidence="5 6">
    <name type="scientific">Candidatus Thalassospirochaeta sargassi</name>
    <dbReference type="NCBI Taxonomy" id="3119039"/>
    <lineage>
        <taxon>Bacteria</taxon>
        <taxon>Pseudomonadati</taxon>
        <taxon>Spirochaetota</taxon>
        <taxon>Spirochaetia</taxon>
        <taxon>Spirochaetales</taxon>
        <taxon>Spirochaetaceae</taxon>
        <taxon>Candidatus Thalassospirochaeta</taxon>
    </lineage>
</organism>
<evidence type="ECO:0000313" key="5">
    <source>
        <dbReference type="EMBL" id="MDC7226269.1"/>
    </source>
</evidence>
<dbReference type="InterPro" id="IPR000160">
    <property type="entry name" value="GGDEF_dom"/>
</dbReference>
<dbReference type="Gene3D" id="3.30.70.270">
    <property type="match status" value="1"/>
</dbReference>
<evidence type="ECO:0000256" key="1">
    <source>
        <dbReference type="ARBA" id="ARBA00012528"/>
    </source>
</evidence>
<evidence type="ECO:0000256" key="3">
    <source>
        <dbReference type="SAM" id="Phobius"/>
    </source>
</evidence>
<evidence type="ECO:0000259" key="4">
    <source>
        <dbReference type="PROSITE" id="PS50887"/>
    </source>
</evidence>
<keyword evidence="3" id="KW-1133">Transmembrane helix</keyword>
<dbReference type="EC" id="2.7.7.65" evidence="1"/>
<feature type="transmembrane region" description="Helical" evidence="3">
    <location>
        <begin position="52"/>
        <end position="72"/>
    </location>
</feature>
<dbReference type="Pfam" id="PF00990">
    <property type="entry name" value="GGDEF"/>
    <property type="match status" value="1"/>
</dbReference>
<proteinExistence type="predicted"/>
<dbReference type="PANTHER" id="PTHR45138">
    <property type="entry name" value="REGULATORY COMPONENTS OF SENSORY TRANSDUCTION SYSTEM"/>
    <property type="match status" value="1"/>
</dbReference>
<feature type="transmembrane region" description="Helical" evidence="3">
    <location>
        <begin position="12"/>
        <end position="32"/>
    </location>
</feature>
<name>A0AAJ1IDN4_9SPIO</name>
<dbReference type="SUPFAM" id="SSF55073">
    <property type="entry name" value="Nucleotide cyclase"/>
    <property type="match status" value="1"/>
</dbReference>
<dbReference type="NCBIfam" id="TIGR00254">
    <property type="entry name" value="GGDEF"/>
    <property type="match status" value="1"/>
</dbReference>
<dbReference type="AlphaFoldDB" id="A0AAJ1IDN4"/>
<keyword evidence="3" id="KW-0812">Transmembrane</keyword>
<keyword evidence="3" id="KW-0472">Membrane</keyword>
<dbReference type="InterPro" id="IPR050469">
    <property type="entry name" value="Diguanylate_Cyclase"/>
</dbReference>
<comment type="caution">
    <text evidence="5">The sequence shown here is derived from an EMBL/GenBank/DDBJ whole genome shotgun (WGS) entry which is preliminary data.</text>
</comment>
<protein>
    <recommendedName>
        <fullName evidence="1">diguanylate cyclase</fullName>
        <ecNumber evidence="1">2.7.7.65</ecNumber>
    </recommendedName>
</protein>
<dbReference type="EMBL" id="JAQQAL010000011">
    <property type="protein sequence ID" value="MDC7226269.1"/>
    <property type="molecule type" value="Genomic_DNA"/>
</dbReference>
<dbReference type="SMART" id="SM00267">
    <property type="entry name" value="GGDEF"/>
    <property type="match status" value="1"/>
</dbReference>
<accession>A0AAJ1IDN4</accession>
<dbReference type="InterPro" id="IPR029787">
    <property type="entry name" value="Nucleotide_cyclase"/>
</dbReference>
<evidence type="ECO:0000256" key="2">
    <source>
        <dbReference type="ARBA" id="ARBA00034247"/>
    </source>
</evidence>
<reference evidence="5 6" key="1">
    <citation type="submission" date="2022-12" db="EMBL/GenBank/DDBJ databases">
        <title>Metagenome assembled genome from gulf of manar.</title>
        <authorList>
            <person name="Kohli P."/>
            <person name="Pk S."/>
            <person name="Venkata Ramana C."/>
            <person name="Sasikala C."/>
        </authorList>
    </citation>
    <scope>NUCLEOTIDE SEQUENCE [LARGE SCALE GENOMIC DNA]</scope>
    <source>
        <strain evidence="5">JB008</strain>
    </source>
</reference>
<comment type="catalytic activity">
    <reaction evidence="2">
        <text>2 GTP = 3',3'-c-di-GMP + 2 diphosphate</text>
        <dbReference type="Rhea" id="RHEA:24898"/>
        <dbReference type="ChEBI" id="CHEBI:33019"/>
        <dbReference type="ChEBI" id="CHEBI:37565"/>
        <dbReference type="ChEBI" id="CHEBI:58805"/>
        <dbReference type="EC" id="2.7.7.65"/>
    </reaction>
</comment>
<dbReference type="GO" id="GO:0052621">
    <property type="term" value="F:diguanylate cyclase activity"/>
    <property type="evidence" value="ECO:0007669"/>
    <property type="project" value="UniProtKB-EC"/>
</dbReference>
<dbReference type="InterPro" id="IPR043128">
    <property type="entry name" value="Rev_trsase/Diguanyl_cyclase"/>
</dbReference>
<sequence length="258" mass="29087">MPILIPAIYGQYNLSVLTSLSSNLALILSEIFIKWDPDSSTILEDGMRLGNFLISLFTLLSLAVVCLIIIYFEDKKNQVVLRKETERLKLQKKLEIDDLTGIYNRNAFRSAIEQMTKDGTAGSYFFAMIDVDHFKQLNDSLGHVAGDNYLKSLGKVLMNAGEDAMAFRYGGDEFSLLFKNSSKEEVLYICNQIQTEINILAETYKTPQPISVSIGIAQYTENISPHDLIENSDIALYQAKKNKNDIILYDDSLQKITS</sequence>
<dbReference type="PANTHER" id="PTHR45138:SF9">
    <property type="entry name" value="DIGUANYLATE CYCLASE DGCM-RELATED"/>
    <property type="match status" value="1"/>
</dbReference>
<dbReference type="PROSITE" id="PS50887">
    <property type="entry name" value="GGDEF"/>
    <property type="match status" value="1"/>
</dbReference>
<dbReference type="Proteomes" id="UP001221217">
    <property type="component" value="Unassembled WGS sequence"/>
</dbReference>
<feature type="domain" description="GGDEF" evidence="4">
    <location>
        <begin position="122"/>
        <end position="251"/>
    </location>
</feature>